<gene>
    <name evidence="1" type="ORF">D9T18_06170</name>
</gene>
<dbReference type="RefSeq" id="WP_121637283.1">
    <property type="nucleotide sequence ID" value="NZ_CP033065.1"/>
</dbReference>
<proteinExistence type="predicted"/>
<reference evidence="1 2" key="1">
    <citation type="submission" date="2018-10" db="EMBL/GenBank/DDBJ databases">
        <title>Complete Genome Sequence and Transcriptomic Profiles of a Marine Bacterium, Pseudoalteromonas agarivorans Hao 2018.</title>
        <authorList>
            <person name="Hao L."/>
        </authorList>
    </citation>
    <scope>NUCLEOTIDE SEQUENCE [LARGE SCALE GENOMIC DNA]</scope>
    <source>
        <strain evidence="1 2">Hao 2018</strain>
    </source>
</reference>
<dbReference type="EMBL" id="CP033065">
    <property type="protein sequence ID" value="AYM86312.1"/>
    <property type="molecule type" value="Genomic_DNA"/>
</dbReference>
<sequence length="61" mass="7091">MKSTTKEILRPKYAAAYIGVSTTTLWRLEQQAGFPNKIRLSKRCCAFRRVDLDNWLTSKEV</sequence>
<evidence type="ECO:0000313" key="2">
    <source>
        <dbReference type="Proteomes" id="UP000279995"/>
    </source>
</evidence>
<protein>
    <submittedName>
        <fullName evidence="1">AlpA family phage regulatory protein</fullName>
    </submittedName>
</protein>
<organism evidence="1 2">
    <name type="scientific">Pseudoalteromonas agarivorans</name>
    <dbReference type="NCBI Taxonomy" id="176102"/>
    <lineage>
        <taxon>Bacteria</taxon>
        <taxon>Pseudomonadati</taxon>
        <taxon>Pseudomonadota</taxon>
        <taxon>Gammaproteobacteria</taxon>
        <taxon>Alteromonadales</taxon>
        <taxon>Pseudoalteromonadaceae</taxon>
        <taxon>Pseudoalteromonas</taxon>
    </lineage>
</organism>
<evidence type="ECO:0000313" key="1">
    <source>
        <dbReference type="EMBL" id="AYM86312.1"/>
    </source>
</evidence>
<dbReference type="InterPro" id="IPR010260">
    <property type="entry name" value="AlpA"/>
</dbReference>
<accession>A0AAD0U054</accession>
<dbReference type="Pfam" id="PF05930">
    <property type="entry name" value="Phage_AlpA"/>
    <property type="match status" value="1"/>
</dbReference>
<dbReference type="Proteomes" id="UP000279995">
    <property type="component" value="Chromosome I"/>
</dbReference>
<dbReference type="AlphaFoldDB" id="A0AAD0U054"/>
<name>A0AAD0U054_9GAMM</name>